<keyword evidence="2" id="KW-0479">Metal-binding</keyword>
<organism evidence="6">
    <name type="scientific">marine metagenome</name>
    <dbReference type="NCBI Taxonomy" id="408172"/>
    <lineage>
        <taxon>unclassified sequences</taxon>
        <taxon>metagenomes</taxon>
        <taxon>ecological metagenomes</taxon>
    </lineage>
</organism>
<dbReference type="GO" id="GO:0051539">
    <property type="term" value="F:4 iron, 4 sulfur cluster binding"/>
    <property type="evidence" value="ECO:0007669"/>
    <property type="project" value="UniProtKB-KW"/>
</dbReference>
<dbReference type="GO" id="GO:0046872">
    <property type="term" value="F:metal ion binding"/>
    <property type="evidence" value="ECO:0007669"/>
    <property type="project" value="UniProtKB-KW"/>
</dbReference>
<evidence type="ECO:0000259" key="5">
    <source>
        <dbReference type="PROSITE" id="PS51379"/>
    </source>
</evidence>
<dbReference type="InterPro" id="IPR017896">
    <property type="entry name" value="4Fe4S_Fe-S-bd"/>
</dbReference>
<keyword evidence="4" id="KW-0411">Iron-sulfur</keyword>
<dbReference type="SUPFAM" id="SSF54862">
    <property type="entry name" value="4Fe-4S ferredoxins"/>
    <property type="match status" value="1"/>
</dbReference>
<evidence type="ECO:0000256" key="4">
    <source>
        <dbReference type="ARBA" id="ARBA00023014"/>
    </source>
</evidence>
<name>A0A382WC25_9ZZZZ</name>
<feature type="non-terminal residue" evidence="6">
    <location>
        <position position="258"/>
    </location>
</feature>
<protein>
    <recommendedName>
        <fullName evidence="5">4Fe-4S ferredoxin-type domain-containing protein</fullName>
    </recommendedName>
</protein>
<feature type="domain" description="4Fe-4S ferredoxin-type" evidence="5">
    <location>
        <begin position="74"/>
        <end position="102"/>
    </location>
</feature>
<keyword evidence="3" id="KW-0408">Iron</keyword>
<dbReference type="Pfam" id="PF13247">
    <property type="entry name" value="Fer4_11"/>
    <property type="match status" value="1"/>
</dbReference>
<dbReference type="PROSITE" id="PS51379">
    <property type="entry name" value="4FE4S_FER_2"/>
    <property type="match status" value="2"/>
</dbReference>
<dbReference type="Gene3D" id="3.30.70.20">
    <property type="match status" value="2"/>
</dbReference>
<dbReference type="CDD" id="cd10551">
    <property type="entry name" value="PsrB"/>
    <property type="match status" value="1"/>
</dbReference>
<dbReference type="AlphaFoldDB" id="A0A382WC25"/>
<dbReference type="EMBL" id="UINC01158600">
    <property type="protein sequence ID" value="SVD56229.1"/>
    <property type="molecule type" value="Genomic_DNA"/>
</dbReference>
<keyword evidence="1" id="KW-0004">4Fe-4S</keyword>
<reference evidence="6" key="1">
    <citation type="submission" date="2018-05" db="EMBL/GenBank/DDBJ databases">
        <authorList>
            <person name="Lanie J.A."/>
            <person name="Ng W.-L."/>
            <person name="Kazmierczak K.M."/>
            <person name="Andrzejewski T.M."/>
            <person name="Davidsen T.M."/>
            <person name="Wayne K.J."/>
            <person name="Tettelin H."/>
            <person name="Glass J.I."/>
            <person name="Rusch D."/>
            <person name="Podicherti R."/>
            <person name="Tsui H.-C.T."/>
            <person name="Winkler M.E."/>
        </authorList>
    </citation>
    <scope>NUCLEOTIDE SEQUENCE</scope>
</reference>
<dbReference type="PROSITE" id="PS00198">
    <property type="entry name" value="4FE4S_FER_1"/>
    <property type="match status" value="1"/>
</dbReference>
<evidence type="ECO:0000313" key="6">
    <source>
        <dbReference type="EMBL" id="SVD56229.1"/>
    </source>
</evidence>
<sequence length="258" mass="28624">MENALRKGPQFGELEFPNVLIFEVNRFNGKWFRYCKSKNNARSWAITKYGRIKPRWSLMNELLPSNSNADAPRWGMVVDVNRCVGCQTCTVACKHANDTVPGVQWRRVLDVETGTFPDVERIFLVVGCQHCAEPPCVPVCPTGATEQRGDGIVTMDYDLCIGCASCAVACPYQARTIVHDKSFYYGEETIQEKVVSHDERLGVAQKCTFCVDRVDGGIDDGLTPGKDWKATPACSSACIASAIKFGDFNDPYSEVSRL</sequence>
<evidence type="ECO:0000256" key="1">
    <source>
        <dbReference type="ARBA" id="ARBA00022485"/>
    </source>
</evidence>
<dbReference type="InterPro" id="IPR050954">
    <property type="entry name" value="ET_IronSulfur_Cluster-Binding"/>
</dbReference>
<proteinExistence type="predicted"/>
<dbReference type="PANTHER" id="PTHR43177">
    <property type="entry name" value="PROTEIN NRFC"/>
    <property type="match status" value="1"/>
</dbReference>
<evidence type="ECO:0000256" key="3">
    <source>
        <dbReference type="ARBA" id="ARBA00023004"/>
    </source>
</evidence>
<dbReference type="InterPro" id="IPR017900">
    <property type="entry name" value="4Fe4S_Fe_S_CS"/>
</dbReference>
<accession>A0A382WC25</accession>
<evidence type="ECO:0000256" key="2">
    <source>
        <dbReference type="ARBA" id="ARBA00022723"/>
    </source>
</evidence>
<feature type="domain" description="4Fe-4S ferredoxin-type" evidence="5">
    <location>
        <begin position="151"/>
        <end position="180"/>
    </location>
</feature>
<dbReference type="PANTHER" id="PTHR43177:SF3">
    <property type="entry name" value="PROTEIN NRFC HOMOLOG"/>
    <property type="match status" value="1"/>
</dbReference>
<gene>
    <name evidence="6" type="ORF">METZ01_LOCUS409083</name>
</gene>